<evidence type="ECO:0000313" key="2">
    <source>
        <dbReference type="Proteomes" id="UP000032279"/>
    </source>
</evidence>
<organism evidence="1 2">
    <name type="scientific">Paucilactobacillus wasatchensis</name>
    <dbReference type="NCBI Taxonomy" id="1335616"/>
    <lineage>
        <taxon>Bacteria</taxon>
        <taxon>Bacillati</taxon>
        <taxon>Bacillota</taxon>
        <taxon>Bacilli</taxon>
        <taxon>Lactobacillales</taxon>
        <taxon>Lactobacillaceae</taxon>
        <taxon>Paucilactobacillus</taxon>
    </lineage>
</organism>
<proteinExistence type="predicted"/>
<dbReference type="AlphaFoldDB" id="A0A0D1A834"/>
<protein>
    <recommendedName>
        <fullName evidence="3">ATPase</fullName>
    </recommendedName>
</protein>
<sequence>MALTYQSLLTAVPIVIRAGNVPNIVGEAGIGKSALVGQVAANMGAKLFTTVVSLSEKGDLAIPVPPLTKESFVQTKNYGSLADVQFGYSHTLVNIIEYAEQHEHQPIIWFLDEFNRGTQAVQSELMNLVLQREINSLVLPKQVHIVIAENPDSTMAGFEDTSYGVTAGDDAIKDRTVRLVMRVNVADWLNWAQQKINGQVQIHPLVTQYIASEPEMLHPQERENDLYPTPRAWQRVSANLFELAKLPTETSREVQLNLLQGDLGENVGTAFDQFIKEKQDVLTVKTVFDIETNNDDQKISNEFSQLNEVAKMQLLRNCVEQAEEYSFADAAIATRFLQLLQLTSLDGQYAIVQSIGGIENQAKILEPMYAAIQSGSDGGSVLALYRYLGKVATTNVD</sequence>
<dbReference type="EMBL" id="AWTT01000008">
    <property type="protein sequence ID" value="KIS03882.1"/>
    <property type="molecule type" value="Genomic_DNA"/>
</dbReference>
<dbReference type="OrthoDB" id="40849at2"/>
<name>A0A0D1A834_9LACO</name>
<dbReference type="InterPro" id="IPR027417">
    <property type="entry name" value="P-loop_NTPase"/>
</dbReference>
<dbReference type="STRING" id="1335616.WDC_0529"/>
<dbReference type="Proteomes" id="UP000032279">
    <property type="component" value="Unassembled WGS sequence"/>
</dbReference>
<reference evidence="1 2" key="1">
    <citation type="submission" date="2013-08" db="EMBL/GenBank/DDBJ databases">
        <title>Lactobacillus wasatchii sp. WDC04, a late gas producing bacteria isolated from aged chedder cheese.</title>
        <authorList>
            <person name="Oberg C.J."/>
            <person name="Culumber M."/>
            <person name="McMahon D.J."/>
            <person name="Broadbent J.R."/>
            <person name="Oberg T.S."/>
            <person name="Ortaki F."/>
        </authorList>
    </citation>
    <scope>NUCLEOTIDE SEQUENCE [LARGE SCALE GENOMIC DNA]</scope>
    <source>
        <strain evidence="1 2">WDC04</strain>
    </source>
</reference>
<accession>A0A0D1A834</accession>
<gene>
    <name evidence="1" type="ORF">WDC_0529</name>
</gene>
<dbReference type="SUPFAM" id="SSF52540">
    <property type="entry name" value="P-loop containing nucleoside triphosphate hydrolases"/>
    <property type="match status" value="1"/>
</dbReference>
<comment type="caution">
    <text evidence="1">The sequence shown here is derived from an EMBL/GenBank/DDBJ whole genome shotgun (WGS) entry which is preliminary data.</text>
</comment>
<dbReference type="PATRIC" id="fig|1335616.4.peg.529"/>
<keyword evidence="2" id="KW-1185">Reference proteome</keyword>
<evidence type="ECO:0008006" key="3">
    <source>
        <dbReference type="Google" id="ProtNLM"/>
    </source>
</evidence>
<dbReference type="RefSeq" id="WP_044010244.1">
    <property type="nucleotide sequence ID" value="NZ_AWTT01000008.1"/>
</dbReference>
<evidence type="ECO:0000313" key="1">
    <source>
        <dbReference type="EMBL" id="KIS03882.1"/>
    </source>
</evidence>
<dbReference type="Gene3D" id="3.40.50.300">
    <property type="entry name" value="P-loop containing nucleotide triphosphate hydrolases"/>
    <property type="match status" value="1"/>
</dbReference>